<keyword evidence="3" id="KW-1185">Reference proteome</keyword>
<dbReference type="EMBL" id="MU865942">
    <property type="protein sequence ID" value="KAK4448569.1"/>
    <property type="molecule type" value="Genomic_DNA"/>
</dbReference>
<evidence type="ECO:0000256" key="1">
    <source>
        <dbReference type="SAM" id="MobiDB-lite"/>
    </source>
</evidence>
<evidence type="ECO:0000313" key="3">
    <source>
        <dbReference type="Proteomes" id="UP001321760"/>
    </source>
</evidence>
<gene>
    <name evidence="2" type="ORF">QBC34DRAFT_465492</name>
</gene>
<reference evidence="2" key="1">
    <citation type="journal article" date="2023" name="Mol. Phylogenet. Evol.">
        <title>Genome-scale phylogeny and comparative genomics of the fungal order Sordariales.</title>
        <authorList>
            <person name="Hensen N."/>
            <person name="Bonometti L."/>
            <person name="Westerberg I."/>
            <person name="Brannstrom I.O."/>
            <person name="Guillou S."/>
            <person name="Cros-Aarteil S."/>
            <person name="Calhoun S."/>
            <person name="Haridas S."/>
            <person name="Kuo A."/>
            <person name="Mondo S."/>
            <person name="Pangilinan J."/>
            <person name="Riley R."/>
            <person name="LaButti K."/>
            <person name="Andreopoulos B."/>
            <person name="Lipzen A."/>
            <person name="Chen C."/>
            <person name="Yan M."/>
            <person name="Daum C."/>
            <person name="Ng V."/>
            <person name="Clum A."/>
            <person name="Steindorff A."/>
            <person name="Ohm R.A."/>
            <person name="Martin F."/>
            <person name="Silar P."/>
            <person name="Natvig D.O."/>
            <person name="Lalanne C."/>
            <person name="Gautier V."/>
            <person name="Ament-Velasquez S.L."/>
            <person name="Kruys A."/>
            <person name="Hutchinson M.I."/>
            <person name="Powell A.J."/>
            <person name="Barry K."/>
            <person name="Miller A.N."/>
            <person name="Grigoriev I.V."/>
            <person name="Debuchy R."/>
            <person name="Gladieux P."/>
            <person name="Hiltunen Thoren M."/>
            <person name="Johannesson H."/>
        </authorList>
    </citation>
    <scope>NUCLEOTIDE SEQUENCE</scope>
    <source>
        <strain evidence="2">PSN243</strain>
    </source>
</reference>
<reference evidence="2" key="2">
    <citation type="submission" date="2023-05" db="EMBL/GenBank/DDBJ databases">
        <authorList>
            <consortium name="Lawrence Berkeley National Laboratory"/>
            <person name="Steindorff A."/>
            <person name="Hensen N."/>
            <person name="Bonometti L."/>
            <person name="Westerberg I."/>
            <person name="Brannstrom I.O."/>
            <person name="Guillou S."/>
            <person name="Cros-Aarteil S."/>
            <person name="Calhoun S."/>
            <person name="Haridas S."/>
            <person name="Kuo A."/>
            <person name="Mondo S."/>
            <person name="Pangilinan J."/>
            <person name="Riley R."/>
            <person name="Labutti K."/>
            <person name="Andreopoulos B."/>
            <person name="Lipzen A."/>
            <person name="Chen C."/>
            <person name="Yanf M."/>
            <person name="Daum C."/>
            <person name="Ng V."/>
            <person name="Clum A."/>
            <person name="Ohm R."/>
            <person name="Martin F."/>
            <person name="Silar P."/>
            <person name="Natvig D."/>
            <person name="Lalanne C."/>
            <person name="Gautier V."/>
            <person name="Ament-Velasquez S.L."/>
            <person name="Kruys A."/>
            <person name="Hutchinson M.I."/>
            <person name="Powell A.J."/>
            <person name="Barry K."/>
            <person name="Miller A.N."/>
            <person name="Grigoriev I.V."/>
            <person name="Debuchy R."/>
            <person name="Gladieux P."/>
            <person name="Thoren M.H."/>
            <person name="Johannesson H."/>
        </authorList>
    </citation>
    <scope>NUCLEOTIDE SEQUENCE</scope>
    <source>
        <strain evidence="2">PSN243</strain>
    </source>
</reference>
<name>A0AAV9GKX5_9PEZI</name>
<feature type="compositionally biased region" description="Polar residues" evidence="1">
    <location>
        <begin position="235"/>
        <end position="253"/>
    </location>
</feature>
<proteinExistence type="predicted"/>
<feature type="compositionally biased region" description="Basic and acidic residues" evidence="1">
    <location>
        <begin position="163"/>
        <end position="195"/>
    </location>
</feature>
<dbReference type="Proteomes" id="UP001321760">
    <property type="component" value="Unassembled WGS sequence"/>
</dbReference>
<dbReference type="AlphaFoldDB" id="A0AAV9GKX5"/>
<accession>A0AAV9GKX5</accession>
<feature type="region of interest" description="Disordered" evidence="1">
    <location>
        <begin position="232"/>
        <end position="304"/>
    </location>
</feature>
<feature type="region of interest" description="Disordered" evidence="1">
    <location>
        <begin position="160"/>
        <end position="213"/>
    </location>
</feature>
<comment type="caution">
    <text evidence="2">The sequence shown here is derived from an EMBL/GenBank/DDBJ whole genome shotgun (WGS) entry which is preliminary data.</text>
</comment>
<organism evidence="2 3">
    <name type="scientific">Podospora aff. communis PSN243</name>
    <dbReference type="NCBI Taxonomy" id="3040156"/>
    <lineage>
        <taxon>Eukaryota</taxon>
        <taxon>Fungi</taxon>
        <taxon>Dikarya</taxon>
        <taxon>Ascomycota</taxon>
        <taxon>Pezizomycotina</taxon>
        <taxon>Sordariomycetes</taxon>
        <taxon>Sordariomycetidae</taxon>
        <taxon>Sordariales</taxon>
        <taxon>Podosporaceae</taxon>
        <taxon>Podospora</taxon>
    </lineage>
</organism>
<evidence type="ECO:0000313" key="2">
    <source>
        <dbReference type="EMBL" id="KAK4448569.1"/>
    </source>
</evidence>
<protein>
    <submittedName>
        <fullName evidence="2">Uncharacterized protein</fullName>
    </submittedName>
</protein>
<sequence length="304" mass="33367">MEATRGGRSAFDLTDRTNSRTISNLINERYRNRSAKDRKTAAEAFNVTNKDGDEGREWTDFEMQAVLALICKRVHLEKGGALTFATALNEALNGKQGDGDDNMSDDIELHDVEVLLEWIYREKKGALAFIERQPARCLTRQATLVFARNLPFDGTEEEWLAGGRREGKKAGRLEKSRGNLQKTDKDGNGDGDRPRGFGPTGGSGGVLPRSTYDNDTQTSQIMVREFVGGFAASSEARQPQTPIDSDFSWSRPTPRSPIPGSGHAVIGGWAPTYSGANRSGPDNSLAGDPQGSSNRTNKERTWRN</sequence>